<keyword evidence="1" id="KW-0560">Oxidoreductase</keyword>
<dbReference type="EMBL" id="JAERWL010000011">
    <property type="protein sequence ID" value="MBM9477580.1"/>
    <property type="molecule type" value="Genomic_DNA"/>
</dbReference>
<dbReference type="SUPFAM" id="SSF53474">
    <property type="entry name" value="alpha/beta-Hydrolases"/>
    <property type="match status" value="1"/>
</dbReference>
<dbReference type="FunFam" id="3.40.50.1820:FF:000205">
    <property type="entry name" value="Non-haem bromoperoxidase BPO-A2"/>
    <property type="match status" value="1"/>
</dbReference>
<dbReference type="PRINTS" id="PR00111">
    <property type="entry name" value="ABHYDROLASE"/>
</dbReference>
<accession>A0A938YRI4</accession>
<evidence type="ECO:0000313" key="5">
    <source>
        <dbReference type="Proteomes" id="UP000663801"/>
    </source>
</evidence>
<dbReference type="InterPro" id="IPR050471">
    <property type="entry name" value="AB_hydrolase"/>
</dbReference>
<evidence type="ECO:0000313" key="4">
    <source>
        <dbReference type="EMBL" id="MBM9477580.1"/>
    </source>
</evidence>
<evidence type="ECO:0000256" key="2">
    <source>
        <dbReference type="ARBA" id="ARBA00038128"/>
    </source>
</evidence>
<organism evidence="4 5">
    <name type="scientific">Nakamurella flavida</name>
    <dbReference type="NCBI Taxonomy" id="363630"/>
    <lineage>
        <taxon>Bacteria</taxon>
        <taxon>Bacillati</taxon>
        <taxon>Actinomycetota</taxon>
        <taxon>Actinomycetes</taxon>
        <taxon>Nakamurellales</taxon>
        <taxon>Nakamurellaceae</taxon>
        <taxon>Nakamurella</taxon>
    </lineage>
</organism>
<dbReference type="RefSeq" id="WP_205257703.1">
    <property type="nucleotide sequence ID" value="NZ_BAAAPV010000005.1"/>
</dbReference>
<keyword evidence="5" id="KW-1185">Reference proteome</keyword>
<dbReference type="Proteomes" id="UP000663801">
    <property type="component" value="Unassembled WGS sequence"/>
</dbReference>
<dbReference type="InterPro" id="IPR000073">
    <property type="entry name" value="AB_hydrolase_1"/>
</dbReference>
<sequence length="290" mass="30835">MPKVTVGTEAGSPIELHYEDYGTGKPVVLIHGWPLSGRSWEAQVPALVEAGHRVITYDRRGFGQSTQPWNGYDYDTFAADLNTLLTELDLTEVALVGFSMGGGEVVRYIGTYGSSRVSKAVLAAAVPPYLYQSDDNPDGGLDDATIGGFETGVKTDRPKFLDGFVSNFFTPGGEGFLSKLVTATGVRELVSGPTHDYALSLAEVASPKGTLDCIAAFGRTDFRGDVAKVDVPTLVIHGDADQVVPFEVSGKRSHELIANSELVLIEGGPHGINTTHAEEFNAALVKFLAG</sequence>
<proteinExistence type="inferred from homology"/>
<reference evidence="4" key="1">
    <citation type="submission" date="2021-01" db="EMBL/GenBank/DDBJ databases">
        <title>KCTC 19127 draft genome.</title>
        <authorList>
            <person name="An D."/>
        </authorList>
    </citation>
    <scope>NUCLEOTIDE SEQUENCE</scope>
    <source>
        <strain evidence="4">KCTC 19127</strain>
    </source>
</reference>
<dbReference type="GO" id="GO:0016787">
    <property type="term" value="F:hydrolase activity"/>
    <property type="evidence" value="ECO:0007669"/>
    <property type="project" value="UniProtKB-KW"/>
</dbReference>
<gene>
    <name evidence="4" type="ORF">JL107_14105</name>
</gene>
<comment type="similarity">
    <text evidence="2">Belongs to the AB hydrolase superfamily. Bacterial non-heme haloperoxidase / perhydrolase family.</text>
</comment>
<dbReference type="PANTHER" id="PTHR43433">
    <property type="entry name" value="HYDROLASE, ALPHA/BETA FOLD FAMILY PROTEIN"/>
    <property type="match status" value="1"/>
</dbReference>
<dbReference type="PRINTS" id="PR00412">
    <property type="entry name" value="EPOXHYDRLASE"/>
</dbReference>
<dbReference type="InterPro" id="IPR029058">
    <property type="entry name" value="AB_hydrolase_fold"/>
</dbReference>
<feature type="domain" description="AB hydrolase-1" evidence="3">
    <location>
        <begin position="25"/>
        <end position="273"/>
    </location>
</feature>
<keyword evidence="1" id="KW-0575">Peroxidase</keyword>
<dbReference type="PANTHER" id="PTHR43433:SF4">
    <property type="entry name" value="NON-HEME CHLOROPEROXIDASE-RELATED"/>
    <property type="match status" value="1"/>
</dbReference>
<dbReference type="AlphaFoldDB" id="A0A938YRI4"/>
<evidence type="ECO:0000259" key="3">
    <source>
        <dbReference type="Pfam" id="PF00561"/>
    </source>
</evidence>
<dbReference type="Pfam" id="PF00561">
    <property type="entry name" value="Abhydrolase_1"/>
    <property type="match status" value="1"/>
</dbReference>
<comment type="caution">
    <text evidence="4">The sequence shown here is derived from an EMBL/GenBank/DDBJ whole genome shotgun (WGS) entry which is preliminary data.</text>
</comment>
<dbReference type="GO" id="GO:0004601">
    <property type="term" value="F:peroxidase activity"/>
    <property type="evidence" value="ECO:0007669"/>
    <property type="project" value="UniProtKB-KW"/>
</dbReference>
<evidence type="ECO:0000256" key="1">
    <source>
        <dbReference type="ARBA" id="ARBA00022559"/>
    </source>
</evidence>
<keyword evidence="4" id="KW-0378">Hydrolase</keyword>
<protein>
    <submittedName>
        <fullName evidence="4">Alpha/beta hydrolase</fullName>
    </submittedName>
</protein>
<dbReference type="Gene3D" id="3.40.50.1820">
    <property type="entry name" value="alpha/beta hydrolase"/>
    <property type="match status" value="1"/>
</dbReference>
<dbReference type="InterPro" id="IPR000639">
    <property type="entry name" value="Epox_hydrolase-like"/>
</dbReference>
<name>A0A938YRI4_9ACTN</name>